<dbReference type="Pfam" id="PF14905">
    <property type="entry name" value="OMP_b-brl_3"/>
    <property type="match status" value="1"/>
</dbReference>
<gene>
    <name evidence="3" type="ORF">F0919_03810</name>
</gene>
<sequence>MAPKADCLLNYCMLDVYSLNHHYMNRLLYLFFILFCVFTTTNVVAQNNPQQVTTKNFSITGVLADTINLTNTGYASVSALNASDSVLQTFTRTDENGRFELKVNAAGKYLLLISHPSFATYIDIIDVDKANADVGTIMMTSKKQMLNEVIITDARAIVIKGDTIEYNADSFKTRAFDNVDELLKKLPGIEIGKDGKIKAYGQEVKKMTVDGEEFFSDDPAIVSKTLRASAIDKVQVFDKKSDQATFSGVDDGERIKTINLQLKENAKKGYFGKAQLGGGLPGYFENEAMINAFKGKQKIAAYGIMSNTNTNGLGWEEQSKYGGGGGTFTEDDDGNFYSTYTTDDEDWGGEYRGTGLPKAWVGGALYNNKWLNDSLIFNSNYKFSKKMNEGLENVTSQYILPDTQYFNKQQSSNRNIAVRHNVRVSTEYWIDTSSSLKLDLSGGYNNTQSLNRNVSESMDAGGTLINNNTTAQEKDGSKKLLNADLLYKKRFKKKGRTFTADFTGSWTDSRNNGTLQSAYNLFSIDSSYSINQRKSDTNTNITGKLSLTYTEPLTDKLNLQFNYNYNLNHNDAANNSYDINQDNGNYTDVFNPFYSSHYLVNVNQHLGGAGLRYNTKKINAGIGVNLSETHFTQEDKLFDTTYHYSYFNVLPKASFRYSKSQNTSISFRYNGKAIQPNLTQLQPLRNNTDPLNITIGNPDLKQAYDHGFNVNYNTYKMLSSQYLYFGSYFHVIQNSISNKQFVDNNGRSVTQFVNVNGNYYGGIWSGGSRKIKDVEVNAGINGDYNHDNNFINGLPNVNNRLSFTPNLGVRYNKDTTLDFDYNFSPGYNLSKSSIRPDITTKYWQFDQTLNFHISLPYKFRFGSEMTLNLRQKLNPAETNNNRFLWNLSLSRFFLKDRSLELKAYVNDLLNQNVGYSRYNTATYVSERTYNTIRRYAMFSIIWNFTKVGGSAPAADNVIEIDN</sequence>
<proteinExistence type="predicted"/>
<keyword evidence="4" id="KW-1185">Reference proteome</keyword>
<dbReference type="Proteomes" id="UP000323632">
    <property type="component" value="Unassembled WGS sequence"/>
</dbReference>
<feature type="transmembrane region" description="Helical" evidence="1">
    <location>
        <begin position="27"/>
        <end position="45"/>
    </location>
</feature>
<keyword evidence="1" id="KW-1133">Transmembrane helix</keyword>
<comment type="caution">
    <text evidence="3">The sequence shown here is derived from an EMBL/GenBank/DDBJ whole genome shotgun (WGS) entry which is preliminary data.</text>
</comment>
<evidence type="ECO:0000259" key="2">
    <source>
        <dbReference type="Pfam" id="PF14905"/>
    </source>
</evidence>
<name>A0A5M6CP63_9BACT</name>
<keyword evidence="3" id="KW-0675">Receptor</keyword>
<evidence type="ECO:0000313" key="4">
    <source>
        <dbReference type="Proteomes" id="UP000323632"/>
    </source>
</evidence>
<dbReference type="AlphaFoldDB" id="A0A5M6CP63"/>
<reference evidence="3 4" key="1">
    <citation type="submission" date="2019-09" db="EMBL/GenBank/DDBJ databases">
        <title>Genome sequence and assembly of Taibaiella sp.</title>
        <authorList>
            <person name="Chhetri G."/>
        </authorList>
    </citation>
    <scope>NUCLEOTIDE SEQUENCE [LARGE SCALE GENOMIC DNA]</scope>
    <source>
        <strain evidence="3 4">KVB11</strain>
    </source>
</reference>
<dbReference type="InterPro" id="IPR008969">
    <property type="entry name" value="CarboxyPept-like_regulatory"/>
</dbReference>
<evidence type="ECO:0000256" key="1">
    <source>
        <dbReference type="SAM" id="Phobius"/>
    </source>
</evidence>
<dbReference type="EMBL" id="VWSH01000001">
    <property type="protein sequence ID" value="KAA5536806.1"/>
    <property type="molecule type" value="Genomic_DNA"/>
</dbReference>
<dbReference type="SUPFAM" id="SSF49464">
    <property type="entry name" value="Carboxypeptidase regulatory domain-like"/>
    <property type="match status" value="1"/>
</dbReference>
<keyword evidence="1" id="KW-0812">Transmembrane</keyword>
<organism evidence="3 4">
    <name type="scientific">Taibaiella lutea</name>
    <dbReference type="NCBI Taxonomy" id="2608001"/>
    <lineage>
        <taxon>Bacteria</taxon>
        <taxon>Pseudomonadati</taxon>
        <taxon>Bacteroidota</taxon>
        <taxon>Chitinophagia</taxon>
        <taxon>Chitinophagales</taxon>
        <taxon>Chitinophagaceae</taxon>
        <taxon>Taibaiella</taxon>
    </lineage>
</organism>
<accession>A0A5M6CP63</accession>
<evidence type="ECO:0000313" key="3">
    <source>
        <dbReference type="EMBL" id="KAA5536806.1"/>
    </source>
</evidence>
<dbReference type="InterPro" id="IPR041700">
    <property type="entry name" value="OMP_b-brl_3"/>
</dbReference>
<protein>
    <submittedName>
        <fullName evidence="3">TonB-dependent receptor</fullName>
    </submittedName>
</protein>
<feature type="domain" description="Outer membrane protein beta-barrel" evidence="2">
    <location>
        <begin position="489"/>
        <end position="940"/>
    </location>
</feature>
<keyword evidence="1" id="KW-0472">Membrane</keyword>
<dbReference type="SUPFAM" id="SSF56935">
    <property type="entry name" value="Porins"/>
    <property type="match status" value="1"/>
</dbReference>